<dbReference type="PANTHER" id="PTHR24148:SF73">
    <property type="entry name" value="HET DOMAIN PROTEIN (AFU_ORTHOLOGUE AFUA_8G01020)"/>
    <property type="match status" value="1"/>
</dbReference>
<dbReference type="EMBL" id="WUBL01000013">
    <property type="protein sequence ID" value="KAF2971452.1"/>
    <property type="molecule type" value="Genomic_DNA"/>
</dbReference>
<accession>A0A7C8MQX8</accession>
<feature type="region of interest" description="Disordered" evidence="1">
    <location>
        <begin position="22"/>
        <end position="45"/>
    </location>
</feature>
<dbReference type="OrthoDB" id="265717at2759"/>
<keyword evidence="4" id="KW-1185">Reference proteome</keyword>
<dbReference type="Pfam" id="PF06985">
    <property type="entry name" value="HET"/>
    <property type="match status" value="1"/>
</dbReference>
<dbReference type="PANTHER" id="PTHR24148">
    <property type="entry name" value="ANKYRIN REPEAT DOMAIN-CONTAINING PROTEIN 39 HOMOLOG-RELATED"/>
    <property type="match status" value="1"/>
</dbReference>
<dbReference type="InParanoid" id="A0A7C8MQX8"/>
<comment type="caution">
    <text evidence="3">The sequence shown here is derived from an EMBL/GenBank/DDBJ whole genome shotgun (WGS) entry which is preliminary data.</text>
</comment>
<sequence>MDARSLRTRSGLFEADHRVHTTGPVHCETPHVPLNDSHPVGRPQGCGERVQQVLAGEAFQKEPVRALFPVPVTASLEAALRELRSHVRTQHGFLIWADALCINQGDSGERAAQVARMRDIYRTAWQVVIWLGPEQHRSDLAILALRYMSLQLQQKGEMSVFYRRAQVFGIHLPCWQWKHTHTALNTQKDALEAIYDFLARPYWRRLWIIQEVALGAANSPVLCGNSSTRLKDILNALQFMKEDRAALGQYIVMCARGQSKIAKRWDDVMRDTYNISEKL</sequence>
<reference evidence="3 4" key="1">
    <citation type="submission" date="2019-12" db="EMBL/GenBank/DDBJ databases">
        <title>Draft genome sequence of the ascomycete Xylaria multiplex DSM 110363.</title>
        <authorList>
            <person name="Buettner E."/>
            <person name="Kellner H."/>
        </authorList>
    </citation>
    <scope>NUCLEOTIDE SEQUENCE [LARGE SCALE GENOMIC DNA]</scope>
    <source>
        <strain evidence="3 4">DSM 110363</strain>
    </source>
</reference>
<evidence type="ECO:0000256" key="1">
    <source>
        <dbReference type="SAM" id="MobiDB-lite"/>
    </source>
</evidence>
<proteinExistence type="predicted"/>
<dbReference type="InterPro" id="IPR052895">
    <property type="entry name" value="HetReg/Transcr_Mod"/>
</dbReference>
<dbReference type="AlphaFoldDB" id="A0A7C8MQX8"/>
<gene>
    <name evidence="3" type="ORF">GQX73_g2067</name>
</gene>
<dbReference type="Proteomes" id="UP000481858">
    <property type="component" value="Unassembled WGS sequence"/>
</dbReference>
<organism evidence="3 4">
    <name type="scientific">Xylaria multiplex</name>
    <dbReference type="NCBI Taxonomy" id="323545"/>
    <lineage>
        <taxon>Eukaryota</taxon>
        <taxon>Fungi</taxon>
        <taxon>Dikarya</taxon>
        <taxon>Ascomycota</taxon>
        <taxon>Pezizomycotina</taxon>
        <taxon>Sordariomycetes</taxon>
        <taxon>Xylariomycetidae</taxon>
        <taxon>Xylariales</taxon>
        <taxon>Xylariaceae</taxon>
        <taxon>Xylaria</taxon>
    </lineage>
</organism>
<name>A0A7C8MQX8_9PEZI</name>
<evidence type="ECO:0000313" key="4">
    <source>
        <dbReference type="Proteomes" id="UP000481858"/>
    </source>
</evidence>
<evidence type="ECO:0000259" key="2">
    <source>
        <dbReference type="Pfam" id="PF06985"/>
    </source>
</evidence>
<feature type="domain" description="Heterokaryon incompatibility" evidence="2">
    <location>
        <begin position="69"/>
        <end position="211"/>
    </location>
</feature>
<evidence type="ECO:0000313" key="3">
    <source>
        <dbReference type="EMBL" id="KAF2971452.1"/>
    </source>
</evidence>
<protein>
    <recommendedName>
        <fullName evidence="2">Heterokaryon incompatibility domain-containing protein</fullName>
    </recommendedName>
</protein>
<dbReference type="InterPro" id="IPR010730">
    <property type="entry name" value="HET"/>
</dbReference>